<organism evidence="15 16">
    <name type="scientific">Nostoc sphaeroides CCNUC1</name>
    <dbReference type="NCBI Taxonomy" id="2653204"/>
    <lineage>
        <taxon>Bacteria</taxon>
        <taxon>Bacillati</taxon>
        <taxon>Cyanobacteriota</taxon>
        <taxon>Cyanophyceae</taxon>
        <taxon>Nostocales</taxon>
        <taxon>Nostocaceae</taxon>
        <taxon>Nostoc</taxon>
    </lineage>
</organism>
<keyword evidence="6" id="KW-0479">Metal-binding</keyword>
<gene>
    <name evidence="15" type="ORF">GXM_01747</name>
</gene>
<proteinExistence type="predicted"/>
<keyword evidence="8" id="KW-0735">Signal-anchor</keyword>
<evidence type="ECO:0000256" key="6">
    <source>
        <dbReference type="ARBA" id="ARBA00022723"/>
    </source>
</evidence>
<dbReference type="PANTHER" id="PTHR46025:SF3">
    <property type="entry name" value="XYLOSYLTRANSFERASE OXT"/>
    <property type="match status" value="1"/>
</dbReference>
<evidence type="ECO:0000256" key="14">
    <source>
        <dbReference type="ARBA" id="ARBA00042865"/>
    </source>
</evidence>
<keyword evidence="9" id="KW-1133">Transmembrane helix</keyword>
<evidence type="ECO:0000256" key="11">
    <source>
        <dbReference type="ARBA" id="ARBA00023136"/>
    </source>
</evidence>
<keyword evidence="7" id="KW-0256">Endoplasmic reticulum</keyword>
<evidence type="ECO:0000256" key="9">
    <source>
        <dbReference type="ARBA" id="ARBA00022989"/>
    </source>
</evidence>
<keyword evidence="5" id="KW-0812">Transmembrane</keyword>
<evidence type="ECO:0000256" key="1">
    <source>
        <dbReference type="ARBA" id="ARBA00004323"/>
    </source>
</evidence>
<evidence type="ECO:0000256" key="4">
    <source>
        <dbReference type="ARBA" id="ARBA00022679"/>
    </source>
</evidence>
<keyword evidence="16" id="KW-1185">Reference proteome</keyword>
<dbReference type="InterPro" id="IPR003406">
    <property type="entry name" value="Glyco_trans_14"/>
</dbReference>
<evidence type="ECO:0000256" key="10">
    <source>
        <dbReference type="ARBA" id="ARBA00023034"/>
    </source>
</evidence>
<reference evidence="15 16" key="1">
    <citation type="submission" date="2019-10" db="EMBL/GenBank/DDBJ databases">
        <title>Genomic and transcriptomic insights into the perfect genentic adaptation of a filamentous nitrogen-fixing cyanobacterium to rice fields.</title>
        <authorList>
            <person name="Chen Z."/>
        </authorList>
    </citation>
    <scope>NUCLEOTIDE SEQUENCE [LARGE SCALE GENOMIC DNA]</scope>
    <source>
        <strain evidence="15">CCNUC1</strain>
    </source>
</reference>
<keyword evidence="11" id="KW-0472">Membrane</keyword>
<protein>
    <recommendedName>
        <fullName evidence="14">Peptide O-xylosyltransferase</fullName>
    </recommendedName>
</protein>
<dbReference type="KEGG" id="nsh:GXM_01747"/>
<dbReference type="Proteomes" id="UP000326678">
    <property type="component" value="Chromosome Gxm1"/>
</dbReference>
<name>A0A5P8VV83_9NOSO</name>
<keyword evidence="13" id="KW-0325">Glycoprotein</keyword>
<keyword evidence="12" id="KW-1015">Disulfide bond</keyword>
<sequence length="334" mass="39988">MHSAFFNVSECYFKYYKIKGNKQIYLDSKISFMKIAYIILAHNYPQQLGRLLSKLNRDDVSFFIHIDKKADSKIYDHIWTQFNDFKNVFFIKRYNSGWGSFDAVRATLEGIKLIIETGTYFDYVIHLSGQDYLIKSNTEIRKFLQNNQGREFIEYFPLPCSKWRGGGLRRIEYWHIRWKNDYFCIPEKQEFKSPIASFFYSFLILLLPKKRKFIKGFALYGGSAFWCLTGECVKYINDFVKQNPKFVNRFNYTLLADELFYQILILNSPFKDKVVNDHMRYIDWGDVNAYHPRILEKQDIEKIRQSEKLFARKFDTSKDSDILDMIDEMILLNK</sequence>
<dbReference type="GO" id="GO:0050650">
    <property type="term" value="P:chondroitin sulfate proteoglycan biosynthetic process"/>
    <property type="evidence" value="ECO:0007669"/>
    <property type="project" value="TreeGrafter"/>
</dbReference>
<dbReference type="PANTHER" id="PTHR46025">
    <property type="entry name" value="XYLOSYLTRANSFERASE OXT"/>
    <property type="match status" value="1"/>
</dbReference>
<dbReference type="GO" id="GO:0046872">
    <property type="term" value="F:metal ion binding"/>
    <property type="evidence" value="ECO:0007669"/>
    <property type="project" value="UniProtKB-KW"/>
</dbReference>
<evidence type="ECO:0000256" key="13">
    <source>
        <dbReference type="ARBA" id="ARBA00023180"/>
    </source>
</evidence>
<keyword evidence="4" id="KW-0808">Transferase</keyword>
<evidence type="ECO:0000256" key="2">
    <source>
        <dbReference type="ARBA" id="ARBA00004648"/>
    </source>
</evidence>
<evidence type="ECO:0000256" key="3">
    <source>
        <dbReference type="ARBA" id="ARBA00022676"/>
    </source>
</evidence>
<evidence type="ECO:0000256" key="8">
    <source>
        <dbReference type="ARBA" id="ARBA00022968"/>
    </source>
</evidence>
<evidence type="ECO:0000313" key="16">
    <source>
        <dbReference type="Proteomes" id="UP000326678"/>
    </source>
</evidence>
<dbReference type="AlphaFoldDB" id="A0A5P8VV83"/>
<dbReference type="GO" id="GO:0030158">
    <property type="term" value="F:protein xylosyltransferase activity"/>
    <property type="evidence" value="ECO:0007669"/>
    <property type="project" value="InterPro"/>
</dbReference>
<dbReference type="EMBL" id="CP045226">
    <property type="protein sequence ID" value="QFS44274.1"/>
    <property type="molecule type" value="Genomic_DNA"/>
</dbReference>
<accession>A0A5P8VV83</accession>
<dbReference type="GO" id="GO:0015012">
    <property type="term" value="P:heparan sulfate proteoglycan biosynthetic process"/>
    <property type="evidence" value="ECO:0007669"/>
    <property type="project" value="TreeGrafter"/>
</dbReference>
<evidence type="ECO:0000313" key="15">
    <source>
        <dbReference type="EMBL" id="QFS44274.1"/>
    </source>
</evidence>
<keyword evidence="10" id="KW-0333">Golgi apparatus</keyword>
<evidence type="ECO:0000256" key="12">
    <source>
        <dbReference type="ARBA" id="ARBA00023157"/>
    </source>
</evidence>
<keyword evidence="3" id="KW-0328">Glycosyltransferase</keyword>
<comment type="subcellular location">
    <subcellularLocation>
        <location evidence="2">Endoplasmic reticulum membrane</location>
        <topology evidence="2">Single-pass type II membrane protein</topology>
    </subcellularLocation>
    <subcellularLocation>
        <location evidence="1">Golgi apparatus membrane</location>
        <topology evidence="1">Single-pass type II membrane protein</topology>
    </subcellularLocation>
</comment>
<dbReference type="InterPro" id="IPR043538">
    <property type="entry name" value="XYLT"/>
</dbReference>
<evidence type="ECO:0000256" key="5">
    <source>
        <dbReference type="ARBA" id="ARBA00022692"/>
    </source>
</evidence>
<dbReference type="Pfam" id="PF02485">
    <property type="entry name" value="Branch"/>
    <property type="match status" value="1"/>
</dbReference>
<dbReference type="GO" id="GO:0016020">
    <property type="term" value="C:membrane"/>
    <property type="evidence" value="ECO:0007669"/>
    <property type="project" value="InterPro"/>
</dbReference>
<evidence type="ECO:0000256" key="7">
    <source>
        <dbReference type="ARBA" id="ARBA00022824"/>
    </source>
</evidence>